<keyword evidence="2" id="KW-1185">Reference proteome</keyword>
<organism evidence="1 2">
    <name type="scientific">Alosa alosa</name>
    <name type="common">allis shad</name>
    <dbReference type="NCBI Taxonomy" id="278164"/>
    <lineage>
        <taxon>Eukaryota</taxon>
        <taxon>Metazoa</taxon>
        <taxon>Chordata</taxon>
        <taxon>Craniata</taxon>
        <taxon>Vertebrata</taxon>
        <taxon>Euteleostomi</taxon>
        <taxon>Actinopterygii</taxon>
        <taxon>Neopterygii</taxon>
        <taxon>Teleostei</taxon>
        <taxon>Clupei</taxon>
        <taxon>Clupeiformes</taxon>
        <taxon>Clupeoidei</taxon>
        <taxon>Clupeidae</taxon>
        <taxon>Alosa</taxon>
    </lineage>
</organism>
<protein>
    <submittedName>
        <fullName evidence="1">Uncharacterized protein</fullName>
    </submittedName>
</protein>
<evidence type="ECO:0000313" key="2">
    <source>
        <dbReference type="Proteomes" id="UP000823561"/>
    </source>
</evidence>
<dbReference type="EMBL" id="JADWDJ010000013">
    <property type="protein sequence ID" value="KAG5271422.1"/>
    <property type="molecule type" value="Genomic_DNA"/>
</dbReference>
<comment type="caution">
    <text evidence="1">The sequence shown here is derived from an EMBL/GenBank/DDBJ whole genome shotgun (WGS) entry which is preliminary data.</text>
</comment>
<name>A0AAV6GD47_9TELE</name>
<accession>A0AAV6GD47</accession>
<sequence>MMCSSEIWCKANANRINKLAVELTAVDKSFSVVLFMWVTAEIHLHSCTGCLFGWQSGWLFHYGLGLAQGFSPVLNTGACLIVFP</sequence>
<proteinExistence type="predicted"/>
<dbReference type="Proteomes" id="UP000823561">
    <property type="component" value="Chromosome 13"/>
</dbReference>
<gene>
    <name evidence="1" type="ORF">AALO_G00179580</name>
</gene>
<evidence type="ECO:0000313" key="1">
    <source>
        <dbReference type="EMBL" id="KAG5271422.1"/>
    </source>
</evidence>
<reference evidence="1" key="1">
    <citation type="submission" date="2020-10" db="EMBL/GenBank/DDBJ databases">
        <title>Chromosome-scale genome assembly of the Allis shad, Alosa alosa.</title>
        <authorList>
            <person name="Margot Z."/>
            <person name="Christophe K."/>
            <person name="Cabau C."/>
            <person name="Louis A."/>
            <person name="Berthelot C."/>
            <person name="Parey E."/>
            <person name="Roest Crollius H."/>
            <person name="Montfort J."/>
            <person name="Robinson-Rechavi M."/>
            <person name="Bucao C."/>
            <person name="Bouchez O."/>
            <person name="Gislard M."/>
            <person name="Lluch J."/>
            <person name="Milhes M."/>
            <person name="Lampietro C."/>
            <person name="Lopez Roques C."/>
            <person name="Donnadieu C."/>
            <person name="Braasch I."/>
            <person name="Desvignes T."/>
            <person name="Postlethwait J."/>
            <person name="Bobe J."/>
            <person name="Guiguen Y."/>
        </authorList>
    </citation>
    <scope>NUCLEOTIDE SEQUENCE</scope>
    <source>
        <strain evidence="1">M-15738</strain>
        <tissue evidence="1">Blood</tissue>
    </source>
</reference>
<dbReference type="AlphaFoldDB" id="A0AAV6GD47"/>